<keyword evidence="1 3" id="KW-0315">Glutamine amidotransferase</keyword>
<dbReference type="RefSeq" id="WP_344262165.1">
    <property type="nucleotide sequence ID" value="NZ_BAAAMR010000006.1"/>
</dbReference>
<dbReference type="Proteomes" id="UP001501020">
    <property type="component" value="Unassembled WGS sequence"/>
</dbReference>
<dbReference type="InterPro" id="IPR017932">
    <property type="entry name" value="GATase_2_dom"/>
</dbReference>
<name>A0ABP5K143_9ACTN</name>
<dbReference type="Pfam" id="PF13230">
    <property type="entry name" value="GATase_4"/>
    <property type="match status" value="1"/>
</dbReference>
<dbReference type="EMBL" id="BAAAMR010000006">
    <property type="protein sequence ID" value="GAA2124068.1"/>
    <property type="molecule type" value="Genomic_DNA"/>
</dbReference>
<dbReference type="PANTHER" id="PTHR42824:SF1">
    <property type="entry name" value="GLUTAMINE AMIDOTRANSFERASE YAFJ-RELATED"/>
    <property type="match status" value="1"/>
</dbReference>
<evidence type="ECO:0000313" key="3">
    <source>
        <dbReference type="EMBL" id="GAA2124068.1"/>
    </source>
</evidence>
<reference evidence="4" key="1">
    <citation type="journal article" date="2019" name="Int. J. Syst. Evol. Microbiol.">
        <title>The Global Catalogue of Microorganisms (GCM) 10K type strain sequencing project: providing services to taxonomists for standard genome sequencing and annotation.</title>
        <authorList>
            <consortium name="The Broad Institute Genomics Platform"/>
            <consortium name="The Broad Institute Genome Sequencing Center for Infectious Disease"/>
            <person name="Wu L."/>
            <person name="Ma J."/>
        </authorList>
    </citation>
    <scope>NUCLEOTIDE SEQUENCE [LARGE SCALE GENOMIC DNA]</scope>
    <source>
        <strain evidence="4">JCM 13850</strain>
    </source>
</reference>
<dbReference type="Gene3D" id="3.60.20.10">
    <property type="entry name" value="Glutamine Phosphoribosylpyrophosphate, subunit 1, domain 1"/>
    <property type="match status" value="1"/>
</dbReference>
<sequence length="340" mass="36066">MCRLFGMSTGGPRVRAAHWLLDAPSSLRAQSHRMPHGAGLGWFSLGGEPVRDRAPLAAFENADFDLHARNVPSHTFVSHVRDASVGGLTVHNCHPFVMNDRLFAHNGVVKGLDTLRTWLTDVERAPVAGETDSELVFAYVTAEIRRRGDTTAGIVEAVRRIGAELPVFAVNLLIAEAGRLWALRYPESNELWVLSPDKGGASGPADAAGADGPVPAVVIASEPMDDQSGWRLLEPGELLVVDGLTETSLFPFEPPRHRLRRSDLSVREAASQQAVAAEQQTAAAEQLVVEQAEGVKAAALHAATAGAGPAATAGVVPLRGPFVPAILRNAQPKAVRGPSV</sequence>
<dbReference type="PROSITE" id="PS51278">
    <property type="entry name" value="GATASE_TYPE_2"/>
    <property type="match status" value="1"/>
</dbReference>
<proteinExistence type="predicted"/>
<keyword evidence="4" id="KW-1185">Reference proteome</keyword>
<gene>
    <name evidence="3" type="ORF">GCM10009727_11160</name>
</gene>
<evidence type="ECO:0000313" key="4">
    <source>
        <dbReference type="Proteomes" id="UP001501020"/>
    </source>
</evidence>
<dbReference type="SUPFAM" id="SSF56235">
    <property type="entry name" value="N-terminal nucleophile aminohydrolases (Ntn hydrolases)"/>
    <property type="match status" value="1"/>
</dbReference>
<dbReference type="PANTHER" id="PTHR42824">
    <property type="entry name" value="GLUTAMINE AMIDOTRANSFERASE"/>
    <property type="match status" value="1"/>
</dbReference>
<feature type="domain" description="Glutamine amidotransferase type-2" evidence="2">
    <location>
        <begin position="2"/>
        <end position="244"/>
    </location>
</feature>
<evidence type="ECO:0000256" key="1">
    <source>
        <dbReference type="ARBA" id="ARBA00022962"/>
    </source>
</evidence>
<accession>A0ABP5K143</accession>
<comment type="caution">
    <text evidence="3">The sequence shown here is derived from an EMBL/GenBank/DDBJ whole genome shotgun (WGS) entry which is preliminary data.</text>
</comment>
<dbReference type="InterPro" id="IPR029055">
    <property type="entry name" value="Ntn_hydrolases_N"/>
</dbReference>
<dbReference type="CDD" id="cd01908">
    <property type="entry name" value="YafJ"/>
    <property type="match status" value="1"/>
</dbReference>
<evidence type="ECO:0000259" key="2">
    <source>
        <dbReference type="PROSITE" id="PS51278"/>
    </source>
</evidence>
<organism evidence="3 4">
    <name type="scientific">Actinomadura napierensis</name>
    <dbReference type="NCBI Taxonomy" id="267854"/>
    <lineage>
        <taxon>Bacteria</taxon>
        <taxon>Bacillati</taxon>
        <taxon>Actinomycetota</taxon>
        <taxon>Actinomycetes</taxon>
        <taxon>Streptosporangiales</taxon>
        <taxon>Thermomonosporaceae</taxon>
        <taxon>Actinomadura</taxon>
    </lineage>
</organism>
<protein>
    <submittedName>
        <fullName evidence="3">Class II glutamine amidotransferase</fullName>
    </submittedName>
</protein>
<dbReference type="InterPro" id="IPR026869">
    <property type="entry name" value="EgtC-like"/>
</dbReference>